<sequence>MNLINPVTEAHLLLNNFETESDRKQLIVQQLKIANCLMNKLVIKLENILLKTMLENDQIELLKQAVRMSIVPFVNDHQQNLIVNAFGLQQTLDSVCDVNYIQTKPLKLYNKIGKKAKSLKEVKDKVFGSILSSFYFIGANLGLNYHEVQNILEKVILKLLYTYRYFGE</sequence>
<dbReference type="Proteomes" id="UP000580250">
    <property type="component" value="Unassembled WGS sequence"/>
</dbReference>
<evidence type="ECO:0000313" key="1">
    <source>
        <dbReference type="EMBL" id="CAD2167971.1"/>
    </source>
</evidence>
<dbReference type="AlphaFoldDB" id="A0A6V7V1A8"/>
<organism evidence="1 2">
    <name type="scientific">Meloidogyne enterolobii</name>
    <name type="common">Root-knot nematode worm</name>
    <name type="synonym">Meloidogyne mayaguensis</name>
    <dbReference type="NCBI Taxonomy" id="390850"/>
    <lineage>
        <taxon>Eukaryota</taxon>
        <taxon>Metazoa</taxon>
        <taxon>Ecdysozoa</taxon>
        <taxon>Nematoda</taxon>
        <taxon>Chromadorea</taxon>
        <taxon>Rhabditida</taxon>
        <taxon>Tylenchina</taxon>
        <taxon>Tylenchomorpha</taxon>
        <taxon>Tylenchoidea</taxon>
        <taxon>Meloidogynidae</taxon>
        <taxon>Meloidogyninae</taxon>
        <taxon>Meloidogyne</taxon>
    </lineage>
</organism>
<comment type="caution">
    <text evidence="1">The sequence shown here is derived from an EMBL/GenBank/DDBJ whole genome shotgun (WGS) entry which is preliminary data.</text>
</comment>
<dbReference type="EMBL" id="CAJEWN010000134">
    <property type="protein sequence ID" value="CAD2167971.1"/>
    <property type="molecule type" value="Genomic_DNA"/>
</dbReference>
<reference evidence="1 2" key="1">
    <citation type="submission" date="2020-08" db="EMBL/GenBank/DDBJ databases">
        <authorList>
            <person name="Koutsovoulos G."/>
            <person name="Danchin GJ E."/>
        </authorList>
    </citation>
    <scope>NUCLEOTIDE SEQUENCE [LARGE SCALE GENOMIC DNA]</scope>
</reference>
<gene>
    <name evidence="1" type="ORF">MENT_LOCUS19295</name>
</gene>
<proteinExistence type="predicted"/>
<dbReference type="OrthoDB" id="5906964at2759"/>
<accession>A0A6V7V1A8</accession>
<evidence type="ECO:0000313" key="2">
    <source>
        <dbReference type="Proteomes" id="UP000580250"/>
    </source>
</evidence>
<name>A0A6V7V1A8_MELEN</name>
<protein>
    <submittedName>
        <fullName evidence="1">Uncharacterized protein</fullName>
    </submittedName>
</protein>